<evidence type="ECO:0000256" key="6">
    <source>
        <dbReference type="ARBA" id="ARBA00023136"/>
    </source>
</evidence>
<keyword evidence="3" id="KW-1003">Cell membrane</keyword>
<dbReference type="Pfam" id="PF21082">
    <property type="entry name" value="MS_channel_3rd"/>
    <property type="match status" value="1"/>
</dbReference>
<evidence type="ECO:0000256" key="2">
    <source>
        <dbReference type="ARBA" id="ARBA00008017"/>
    </source>
</evidence>
<dbReference type="InterPro" id="IPR049278">
    <property type="entry name" value="MS_channel_C"/>
</dbReference>
<dbReference type="InterPro" id="IPR011014">
    <property type="entry name" value="MscS_channel_TM-2"/>
</dbReference>
<dbReference type="InterPro" id="IPR011066">
    <property type="entry name" value="MscS_channel_C_sf"/>
</dbReference>
<reference evidence="8" key="1">
    <citation type="submission" date="2016-09" db="EMBL/GenBank/DDBJ databases">
        <title>Comparative genomics of the Campylobacter concisus group.</title>
        <authorList>
            <person name="Miller W.G."/>
            <person name="Yee E."/>
            <person name="Chapman M.H."/>
            <person name="Huynh S."/>
            <person name="Bono J.L."/>
            <person name="On S.L.W."/>
            <person name="StLeger J."/>
            <person name="Foster G."/>
            <person name="Parker C.T."/>
        </authorList>
    </citation>
    <scope>NUCLEOTIDE SEQUENCE [LARGE SCALE GENOMIC DNA]</scope>
    <source>
        <strain evidence="8">RM18021</strain>
    </source>
</reference>
<sequence>MYKILRFFVVFTLFFSFLKAADIKSTDIINAFNDLNRINSQIYILTLDLNSTDSNSLSSLNVKKNKIISDLPNYILKTEFSKKDLNKFENKKVVLQKNMLTYSKNKSSDGYAKNFIELKQVEIEEILFKNIFEVAQLLKSGSKSSEIRNLLENSIIELNVNSYTDSSAYGVQHSEALHDIKIQKQTAEEILSYLKNNVELLSSSFALNELNLNTGIDYINNMIPIHIRYLNFGKIILIVFIFGFFVSLTRLLSKFTFWFLTLFLPKGVHSDAMKDQILKIIKRPIATILIAYALKICASVGYYPLPMPLNIINFFNIFYTVLICWLVITALNGYGMFVISEIAKKSGRKEVVNLIIKIVNFIIIIIALLLVLSRLGFDISAIIASLGIGGLAVAFAAKDIIANFFASVMLLFDNSFSQDDFIVCGNIEGTIVEIGLRKTTIRSFDNALISVPNSTLTNEPIINWSRRKIGRIINITIGLTYDSTPDSLKKCIADIKDMLAVHPDISREDNGGSLSSNSHLRFRKNIVSIDELAGCKSDIYVALNTLNSSSIDIAIICYTKAVGKLEYMKVREDVIFKIMDIVANNGLDFAFPSQSLYFQNQPEVKN</sequence>
<evidence type="ECO:0000256" key="1">
    <source>
        <dbReference type="ARBA" id="ARBA00004651"/>
    </source>
</evidence>
<keyword evidence="6" id="KW-0472">Membrane</keyword>
<dbReference type="EMBL" id="CP017258">
    <property type="protein sequence ID" value="AQW88404.1"/>
    <property type="molecule type" value="Genomic_DNA"/>
</dbReference>
<dbReference type="KEGG" id="cpin:CPIN18020_1570"/>
<dbReference type="SUPFAM" id="SSF82861">
    <property type="entry name" value="Mechanosensitive channel protein MscS (YggB), transmembrane region"/>
    <property type="match status" value="1"/>
</dbReference>
<dbReference type="RefSeq" id="WP_078423901.1">
    <property type="nucleotide sequence ID" value="NZ_CP017018.1"/>
</dbReference>
<dbReference type="PANTHER" id="PTHR43634:SF2">
    <property type="entry name" value="LOW CONDUCTANCE MECHANOSENSITIVE CHANNEL YNAI"/>
    <property type="match status" value="1"/>
</dbReference>
<dbReference type="GeneID" id="56567211"/>
<comment type="similarity">
    <text evidence="2">Belongs to the MscS (TC 1.A.23) family.</text>
</comment>
<dbReference type="Gene3D" id="3.30.70.100">
    <property type="match status" value="1"/>
</dbReference>
<dbReference type="Pfam" id="PF00924">
    <property type="entry name" value="MS_channel_2nd"/>
    <property type="match status" value="1"/>
</dbReference>
<evidence type="ECO:0000256" key="5">
    <source>
        <dbReference type="ARBA" id="ARBA00022989"/>
    </source>
</evidence>
<dbReference type="InterPro" id="IPR006685">
    <property type="entry name" value="MscS_channel_2nd"/>
</dbReference>
<evidence type="ECO:0000256" key="3">
    <source>
        <dbReference type="ARBA" id="ARBA00022475"/>
    </source>
</evidence>
<evidence type="ECO:0000256" key="4">
    <source>
        <dbReference type="ARBA" id="ARBA00022692"/>
    </source>
</evidence>
<dbReference type="SUPFAM" id="SSF50182">
    <property type="entry name" value="Sm-like ribonucleoproteins"/>
    <property type="match status" value="1"/>
</dbReference>
<evidence type="ECO:0000313" key="7">
    <source>
        <dbReference type="EMBL" id="AQW88404.1"/>
    </source>
</evidence>
<accession>A0A1S6U9J2</accession>
<protein>
    <submittedName>
        <fullName evidence="7">Mechanosensitive ion channel family protein</fullName>
    </submittedName>
</protein>
<keyword evidence="4" id="KW-0812">Transmembrane</keyword>
<proteinExistence type="inferred from homology"/>
<keyword evidence="8" id="KW-1185">Reference proteome</keyword>
<dbReference type="InterPro" id="IPR049142">
    <property type="entry name" value="MS_channel_1st"/>
</dbReference>
<evidence type="ECO:0000313" key="8">
    <source>
        <dbReference type="Proteomes" id="UP000190868"/>
    </source>
</evidence>
<dbReference type="Gene3D" id="1.10.287.1260">
    <property type="match status" value="1"/>
</dbReference>
<dbReference type="Pfam" id="PF21088">
    <property type="entry name" value="MS_channel_1st"/>
    <property type="match status" value="1"/>
</dbReference>
<dbReference type="InterPro" id="IPR010920">
    <property type="entry name" value="LSM_dom_sf"/>
</dbReference>
<organism evidence="7 8">
    <name type="scientific">Campylobacter pinnipediorum subsp. caledonicus</name>
    <dbReference type="NCBI Taxonomy" id="1874362"/>
    <lineage>
        <taxon>Bacteria</taxon>
        <taxon>Pseudomonadati</taxon>
        <taxon>Campylobacterota</taxon>
        <taxon>Epsilonproteobacteria</taxon>
        <taxon>Campylobacterales</taxon>
        <taxon>Campylobacteraceae</taxon>
        <taxon>Campylobacter</taxon>
    </lineage>
</organism>
<dbReference type="SUPFAM" id="SSF82689">
    <property type="entry name" value="Mechanosensitive channel protein MscS (YggB), C-terminal domain"/>
    <property type="match status" value="1"/>
</dbReference>
<dbReference type="AlphaFoldDB" id="A0A1S6U9J2"/>
<dbReference type="Gene3D" id="2.30.30.60">
    <property type="match status" value="1"/>
</dbReference>
<name>A0A1S6U9J2_9BACT</name>
<dbReference type="Proteomes" id="UP000190868">
    <property type="component" value="Chromosome"/>
</dbReference>
<keyword evidence="5" id="KW-1133">Transmembrane helix</keyword>
<dbReference type="InterPro" id="IPR023408">
    <property type="entry name" value="MscS_beta-dom_sf"/>
</dbReference>
<dbReference type="GO" id="GO:0005886">
    <property type="term" value="C:plasma membrane"/>
    <property type="evidence" value="ECO:0007669"/>
    <property type="project" value="UniProtKB-SubCell"/>
</dbReference>
<gene>
    <name evidence="7" type="ORF">CPIN18021_1624</name>
</gene>
<dbReference type="PANTHER" id="PTHR43634">
    <property type="entry name" value="OW CONDUCTANCE MECHANOSENSITIVE CHANNEL"/>
    <property type="match status" value="1"/>
</dbReference>
<dbReference type="GO" id="GO:0008381">
    <property type="term" value="F:mechanosensitive monoatomic ion channel activity"/>
    <property type="evidence" value="ECO:0007669"/>
    <property type="project" value="UniProtKB-ARBA"/>
</dbReference>
<dbReference type="InterPro" id="IPR045042">
    <property type="entry name" value="YnaI-like"/>
</dbReference>
<comment type="subcellular location">
    <subcellularLocation>
        <location evidence="1">Cell membrane</location>
        <topology evidence="1">Multi-pass membrane protein</topology>
    </subcellularLocation>
</comment>